<sequence>MAYTITGEKCGTVRLDAEKTGVVVTESVQRSSKVTSNPVEKGSDINDHVINDPVVFSITGVFLDEDQSDILERMWKEKDVVEYTGRTRISDCVITSFKSDISADNKNGSKFTVSLKVINRVSAEYVASGEQMMSAQDANASKKVSKSQTKSTTADGLHTTVSQTISSSAYSSYVNSYANKAASSSGPSGRTTRAYSAA</sequence>
<evidence type="ECO:0000256" key="1">
    <source>
        <dbReference type="SAM" id="MobiDB-lite"/>
    </source>
</evidence>
<evidence type="ECO:0000313" key="4">
    <source>
        <dbReference type="Proteomes" id="UP000250550"/>
    </source>
</evidence>
<protein>
    <recommendedName>
        <fullName evidence="2">Dit-like phage tail protein N-terminal domain-containing protein</fullName>
    </recommendedName>
</protein>
<dbReference type="EMBL" id="PRLF01000024">
    <property type="protein sequence ID" value="RAW63796.1"/>
    <property type="molecule type" value="Genomic_DNA"/>
</dbReference>
<evidence type="ECO:0000313" key="3">
    <source>
        <dbReference type="EMBL" id="RAW63796.1"/>
    </source>
</evidence>
<dbReference type="InterPro" id="IPR048494">
    <property type="entry name" value="Dit-like_N"/>
</dbReference>
<reference evidence="3 4" key="1">
    <citation type="submission" date="2018-02" db="EMBL/GenBank/DDBJ databases">
        <title>Complete genome sequencing of Faecalibacterium prausnitzii strains isolated from the human gut.</title>
        <authorList>
            <person name="Fitzgerald B.C."/>
            <person name="Shkoporov A.N."/>
            <person name="Ross P.R."/>
            <person name="Hill C."/>
        </authorList>
    </citation>
    <scope>NUCLEOTIDE SEQUENCE [LARGE SCALE GENOMIC DNA]</scope>
    <source>
        <strain evidence="3 4">APC924/119</strain>
    </source>
</reference>
<dbReference type="RefSeq" id="WP_112122012.1">
    <property type="nucleotide sequence ID" value="NZ_CAXSZA010000003.1"/>
</dbReference>
<feature type="region of interest" description="Disordered" evidence="1">
    <location>
        <begin position="179"/>
        <end position="198"/>
    </location>
</feature>
<dbReference type="Pfam" id="PF21821">
    <property type="entry name" value="Dit_like"/>
    <property type="match status" value="1"/>
</dbReference>
<feature type="compositionally biased region" description="Polar residues" evidence="1">
    <location>
        <begin position="186"/>
        <end position="198"/>
    </location>
</feature>
<proteinExistence type="predicted"/>
<comment type="caution">
    <text evidence="3">The sequence shown here is derived from an EMBL/GenBank/DDBJ whole genome shotgun (WGS) entry which is preliminary data.</text>
</comment>
<accession>A0A329UT95</accession>
<name>A0A329UT95_9FIRM</name>
<dbReference type="Proteomes" id="UP000250550">
    <property type="component" value="Unassembled WGS sequence"/>
</dbReference>
<evidence type="ECO:0000259" key="2">
    <source>
        <dbReference type="Pfam" id="PF21821"/>
    </source>
</evidence>
<feature type="region of interest" description="Disordered" evidence="1">
    <location>
        <begin position="137"/>
        <end position="158"/>
    </location>
</feature>
<organism evidence="3 4">
    <name type="scientific">Faecalibacterium prausnitzii</name>
    <dbReference type="NCBI Taxonomy" id="853"/>
    <lineage>
        <taxon>Bacteria</taxon>
        <taxon>Bacillati</taxon>
        <taxon>Bacillota</taxon>
        <taxon>Clostridia</taxon>
        <taxon>Eubacteriales</taxon>
        <taxon>Oscillospiraceae</taxon>
        <taxon>Faecalibacterium</taxon>
    </lineage>
</organism>
<feature type="domain" description="Dit-like phage tail protein N-terminal" evidence="2">
    <location>
        <begin position="22"/>
        <end position="127"/>
    </location>
</feature>
<dbReference type="AlphaFoldDB" id="A0A329UT95"/>
<gene>
    <name evidence="3" type="ORF">C4N21_12815</name>
</gene>